<keyword evidence="1" id="KW-1133">Transmembrane helix</keyword>
<evidence type="ECO:0000256" key="1">
    <source>
        <dbReference type="SAM" id="Phobius"/>
    </source>
</evidence>
<keyword evidence="1" id="KW-0812">Transmembrane</keyword>
<sequence length="61" mass="6654">MKKQITSLAFSCDGITSVEYAIIGVCMSVSLLYILDSSSFIQTLNETWIDMARSVNSSLNG</sequence>
<protein>
    <submittedName>
        <fullName evidence="2">Flp family type IVb pilin</fullName>
    </submittedName>
</protein>
<dbReference type="Proteomes" id="UP001219537">
    <property type="component" value="Chromosome 2"/>
</dbReference>
<evidence type="ECO:0000313" key="2">
    <source>
        <dbReference type="EMBL" id="WDG11508.1"/>
    </source>
</evidence>
<dbReference type="RefSeq" id="WP_138058888.1">
    <property type="nucleotide sequence ID" value="NZ_BBKU01000008.1"/>
</dbReference>
<proteinExistence type="predicted"/>
<reference evidence="2" key="1">
    <citation type="submission" date="2023-02" db="EMBL/GenBank/DDBJ databases">
        <title>Isolation, identification, and genome analysis of Vibrio campbellii in the Penaeus vannamei larvae stage.</title>
        <authorList>
            <person name="Huang T."/>
            <person name="Zhang B."/>
        </authorList>
    </citation>
    <scope>NUCLEOTIDE SEQUENCE</scope>
    <source>
        <strain evidence="2">20220413_1</strain>
    </source>
</reference>
<gene>
    <name evidence="2" type="ORF">PUN50_19835</name>
</gene>
<organism evidence="2 3">
    <name type="scientific">Vibrio campbellii</name>
    <dbReference type="NCBI Taxonomy" id="680"/>
    <lineage>
        <taxon>Bacteria</taxon>
        <taxon>Pseudomonadati</taxon>
        <taxon>Pseudomonadota</taxon>
        <taxon>Gammaproteobacteria</taxon>
        <taxon>Vibrionales</taxon>
        <taxon>Vibrionaceae</taxon>
        <taxon>Vibrio</taxon>
    </lineage>
</organism>
<dbReference type="EMBL" id="CP117989">
    <property type="protein sequence ID" value="WDG11508.1"/>
    <property type="molecule type" value="Genomic_DNA"/>
</dbReference>
<dbReference type="AlphaFoldDB" id="A0AAQ2Y3R7"/>
<evidence type="ECO:0000313" key="3">
    <source>
        <dbReference type="Proteomes" id="UP001219537"/>
    </source>
</evidence>
<accession>A0AAQ2Y3R7</accession>
<feature type="transmembrane region" description="Helical" evidence="1">
    <location>
        <begin position="12"/>
        <end position="35"/>
    </location>
</feature>
<keyword evidence="1" id="KW-0472">Membrane</keyword>
<name>A0AAQ2Y3R7_9VIBR</name>